<organism evidence="9 10">
    <name type="scientific">Octopus vulgaris</name>
    <name type="common">Common octopus</name>
    <dbReference type="NCBI Taxonomy" id="6645"/>
    <lineage>
        <taxon>Eukaryota</taxon>
        <taxon>Metazoa</taxon>
        <taxon>Spiralia</taxon>
        <taxon>Lophotrochozoa</taxon>
        <taxon>Mollusca</taxon>
        <taxon>Cephalopoda</taxon>
        <taxon>Coleoidea</taxon>
        <taxon>Octopodiformes</taxon>
        <taxon>Octopoda</taxon>
        <taxon>Incirrata</taxon>
        <taxon>Octopodidae</taxon>
        <taxon>Octopus</taxon>
    </lineage>
</organism>
<evidence type="ECO:0000256" key="6">
    <source>
        <dbReference type="ARBA" id="ARBA00023180"/>
    </source>
</evidence>
<dbReference type="InterPro" id="IPR050401">
    <property type="entry name" value="Cyclic_nucleotide_synthase"/>
</dbReference>
<dbReference type="InterPro" id="IPR028082">
    <property type="entry name" value="Peripla_BP_I"/>
</dbReference>
<evidence type="ECO:0000256" key="7">
    <source>
        <dbReference type="ARBA" id="ARBA00023239"/>
    </source>
</evidence>
<dbReference type="InterPro" id="IPR001170">
    <property type="entry name" value="ANPR/GUC"/>
</dbReference>
<comment type="subcellular location">
    <subcellularLocation>
        <location evidence="2">Membrane</location>
        <topology evidence="2">Single-pass membrane protein</topology>
    </subcellularLocation>
</comment>
<dbReference type="SUPFAM" id="SSF53822">
    <property type="entry name" value="Periplasmic binding protein-like I"/>
    <property type="match status" value="1"/>
</dbReference>
<dbReference type="GO" id="GO:0004383">
    <property type="term" value="F:guanylate cyclase activity"/>
    <property type="evidence" value="ECO:0007669"/>
    <property type="project" value="UniProtKB-EC"/>
</dbReference>
<dbReference type="GO" id="GO:0004016">
    <property type="term" value="F:adenylate cyclase activity"/>
    <property type="evidence" value="ECO:0007669"/>
    <property type="project" value="TreeGrafter"/>
</dbReference>
<keyword evidence="8" id="KW-1133">Transmembrane helix</keyword>
<dbReference type="PRINTS" id="PR00255">
    <property type="entry name" value="NATPEPTIDER"/>
</dbReference>
<dbReference type="Gene3D" id="3.40.50.2300">
    <property type="match status" value="1"/>
</dbReference>
<proteinExistence type="predicted"/>
<keyword evidence="6" id="KW-0325">Glycoprotein</keyword>
<dbReference type="AlphaFoldDB" id="A0AA36B3S7"/>
<evidence type="ECO:0000256" key="5">
    <source>
        <dbReference type="ARBA" id="ARBA00023170"/>
    </source>
</evidence>
<protein>
    <submittedName>
        <fullName evidence="9">Atrial natriuretic peptide receptor 1-like isoform X2</fullName>
    </submittedName>
</protein>
<keyword evidence="4" id="KW-0547">Nucleotide-binding</keyword>
<dbReference type="GO" id="GO:0005886">
    <property type="term" value="C:plasma membrane"/>
    <property type="evidence" value="ECO:0007669"/>
    <property type="project" value="TreeGrafter"/>
</dbReference>
<name>A0AA36B3S7_OCTVU</name>
<keyword evidence="10" id="KW-1185">Reference proteome</keyword>
<keyword evidence="8" id="KW-0812">Transmembrane</keyword>
<keyword evidence="5" id="KW-0675">Receptor</keyword>
<reference evidence="9" key="1">
    <citation type="submission" date="2023-08" db="EMBL/GenBank/DDBJ databases">
        <authorList>
            <person name="Alioto T."/>
            <person name="Alioto T."/>
            <person name="Gomez Garrido J."/>
        </authorList>
    </citation>
    <scope>NUCLEOTIDE SEQUENCE</scope>
</reference>
<evidence type="ECO:0000313" key="9">
    <source>
        <dbReference type="EMBL" id="CAI9726824.1"/>
    </source>
</evidence>
<gene>
    <name evidence="9" type="ORF">OCTVUL_1B027159</name>
</gene>
<sequence length="218" mass="24762">MQNAKRALGIGITGTVSIDENGDRSADYSLLDMDPLTGKFEVVANYFGNKKQYVPVPNRTIHWAGGRKFPPPDTPECGYDGSKCPPDEPFPEYGIVVIVLGVLLIIVMLTAFFIYRRISLEAELDEKNWRVRWEDIMYGPLDRHKRDPMGSRQSIARRQSMTSAPSVDTLALDTHQVFTRTGYYKGSIVALKRINKTNITINRQLKMDIKRRSPKIQV</sequence>
<dbReference type="PANTHER" id="PTHR11920:SF494">
    <property type="entry name" value="ATRIAL NATRIURETIC PEPTIDE RECEPTOR 2"/>
    <property type="match status" value="1"/>
</dbReference>
<evidence type="ECO:0000256" key="4">
    <source>
        <dbReference type="ARBA" id="ARBA00022741"/>
    </source>
</evidence>
<dbReference type="Proteomes" id="UP001162480">
    <property type="component" value="Chromosome 8"/>
</dbReference>
<keyword evidence="7" id="KW-0456">Lyase</keyword>
<evidence type="ECO:0000256" key="2">
    <source>
        <dbReference type="ARBA" id="ARBA00004167"/>
    </source>
</evidence>
<dbReference type="GO" id="GO:0001653">
    <property type="term" value="F:peptide receptor activity"/>
    <property type="evidence" value="ECO:0007669"/>
    <property type="project" value="TreeGrafter"/>
</dbReference>
<dbReference type="GO" id="GO:0000166">
    <property type="term" value="F:nucleotide binding"/>
    <property type="evidence" value="ECO:0007669"/>
    <property type="project" value="UniProtKB-KW"/>
</dbReference>
<comment type="catalytic activity">
    <reaction evidence="1">
        <text>GTP = 3',5'-cyclic GMP + diphosphate</text>
        <dbReference type="Rhea" id="RHEA:13665"/>
        <dbReference type="ChEBI" id="CHEBI:33019"/>
        <dbReference type="ChEBI" id="CHEBI:37565"/>
        <dbReference type="ChEBI" id="CHEBI:57746"/>
        <dbReference type="EC" id="4.6.1.2"/>
    </reaction>
</comment>
<evidence type="ECO:0000256" key="1">
    <source>
        <dbReference type="ARBA" id="ARBA00001436"/>
    </source>
</evidence>
<evidence type="ECO:0000313" key="10">
    <source>
        <dbReference type="Proteomes" id="UP001162480"/>
    </source>
</evidence>
<keyword evidence="3" id="KW-0732">Signal</keyword>
<dbReference type="GO" id="GO:0007168">
    <property type="term" value="P:receptor guanylyl cyclase signaling pathway"/>
    <property type="evidence" value="ECO:0007669"/>
    <property type="project" value="TreeGrafter"/>
</dbReference>
<evidence type="ECO:0000256" key="3">
    <source>
        <dbReference type="ARBA" id="ARBA00022729"/>
    </source>
</evidence>
<evidence type="ECO:0000256" key="8">
    <source>
        <dbReference type="SAM" id="Phobius"/>
    </source>
</evidence>
<dbReference type="EMBL" id="OX597821">
    <property type="protein sequence ID" value="CAI9726824.1"/>
    <property type="molecule type" value="Genomic_DNA"/>
</dbReference>
<dbReference type="PANTHER" id="PTHR11920">
    <property type="entry name" value="GUANYLYL CYCLASE"/>
    <property type="match status" value="1"/>
</dbReference>
<accession>A0AA36B3S7</accession>
<keyword evidence="8" id="KW-0472">Membrane</keyword>
<dbReference type="FunFam" id="3.40.50.2300:FF:000371">
    <property type="entry name" value="Guanylate cyclase"/>
    <property type="match status" value="1"/>
</dbReference>
<feature type="transmembrane region" description="Helical" evidence="8">
    <location>
        <begin position="93"/>
        <end position="115"/>
    </location>
</feature>